<accession>A0A100WFA2</accession>
<sequence>MRRPLAGAGGATACTCVLAASMVLATDVPSPPRSAPPAVALAALHQPFPTTVPELVDRVSTFAALVDPLVADDLQTPKSNTTTKAIATAIPLATAAAGPVSYAFTQIVNAVVQGVLTLVAPAMNNPVLAPIVGPAVLFGGILAGLAVGTIYSVIVGIENAVSGVVASIGAVLGQVFRLPAPLAVTAASAAPAPPLPTAIGVRTDLPGTVTAADADIAPRRHKAEPDTAGTVTPVDTAGTVTPVDTDATGDDAVLSGTPPPTVPKSTATDAEPDDATPSDEPKPAEPVKTRPKVRPSLGNPERPARHESESDAGPKKRPKKSEVAASDAPAPAPADDGSSPDPAAG</sequence>
<dbReference type="STRING" id="228230.RMCC_3924"/>
<organism evidence="3 4">
    <name type="scientific">Mycolicibacterium canariasense</name>
    <name type="common">Mycobacterium canariasense</name>
    <dbReference type="NCBI Taxonomy" id="228230"/>
    <lineage>
        <taxon>Bacteria</taxon>
        <taxon>Bacillati</taxon>
        <taxon>Actinomycetota</taxon>
        <taxon>Actinomycetes</taxon>
        <taxon>Mycobacteriales</taxon>
        <taxon>Mycobacteriaceae</taxon>
        <taxon>Mycolicibacterium</taxon>
    </lineage>
</organism>
<evidence type="ECO:0000256" key="2">
    <source>
        <dbReference type="SAM" id="SignalP"/>
    </source>
</evidence>
<dbReference type="Proteomes" id="UP000069443">
    <property type="component" value="Unassembled WGS sequence"/>
</dbReference>
<evidence type="ECO:0000256" key="1">
    <source>
        <dbReference type="SAM" id="MobiDB-lite"/>
    </source>
</evidence>
<reference evidence="4" key="2">
    <citation type="submission" date="2016-02" db="EMBL/GenBank/DDBJ databases">
        <title>Draft genome sequence of five rapidly growing Mycobacterium species.</title>
        <authorList>
            <person name="Katahira K."/>
            <person name="Gotou Y."/>
            <person name="Iida K."/>
            <person name="Ogura Y."/>
            <person name="Hayashi T."/>
        </authorList>
    </citation>
    <scope>NUCLEOTIDE SEQUENCE [LARGE SCALE GENOMIC DNA]</scope>
    <source>
        <strain evidence="4">JCM15298</strain>
    </source>
</reference>
<evidence type="ECO:0000313" key="3">
    <source>
        <dbReference type="EMBL" id="GAS96958.1"/>
    </source>
</evidence>
<protein>
    <submittedName>
        <fullName evidence="3">Integumentary mucin B.1</fullName>
    </submittedName>
</protein>
<evidence type="ECO:0000313" key="4">
    <source>
        <dbReference type="Proteomes" id="UP000069443"/>
    </source>
</evidence>
<feature type="compositionally biased region" description="Basic and acidic residues" evidence="1">
    <location>
        <begin position="302"/>
        <end position="314"/>
    </location>
</feature>
<reference evidence="4" key="1">
    <citation type="journal article" date="2016" name="Genome Announc.">
        <title>Draft Genome Sequences of Five Rapidly Growing Mycobacterium Species, M. thermoresistibile, M. fortuitum subsp. acetamidolyticum, M. canariasense, M. brisbanense, and M. novocastrense.</title>
        <authorList>
            <person name="Katahira K."/>
            <person name="Ogura Y."/>
            <person name="Gotoh Y."/>
            <person name="Hayashi T."/>
        </authorList>
    </citation>
    <scope>NUCLEOTIDE SEQUENCE [LARGE SCALE GENOMIC DNA]</scope>
    <source>
        <strain evidence="4">JCM15298</strain>
    </source>
</reference>
<proteinExistence type="predicted"/>
<dbReference type="RefSeq" id="WP_131805340.1">
    <property type="nucleotide sequence ID" value="NZ_BCSY01000065.1"/>
</dbReference>
<dbReference type="OrthoDB" id="9996417at2"/>
<dbReference type="AlphaFoldDB" id="A0A100WFA2"/>
<feature type="signal peptide" evidence="2">
    <location>
        <begin position="1"/>
        <end position="25"/>
    </location>
</feature>
<feature type="compositionally biased region" description="Basic and acidic residues" evidence="1">
    <location>
        <begin position="279"/>
        <end position="288"/>
    </location>
</feature>
<keyword evidence="2" id="KW-0732">Signal</keyword>
<feature type="region of interest" description="Disordered" evidence="1">
    <location>
        <begin position="211"/>
        <end position="345"/>
    </location>
</feature>
<keyword evidence="4" id="KW-1185">Reference proteome</keyword>
<gene>
    <name evidence="3" type="ORF">RMCC_3924</name>
</gene>
<feature type="chain" id="PRO_5007090130" evidence="2">
    <location>
        <begin position="26"/>
        <end position="345"/>
    </location>
</feature>
<dbReference type="EMBL" id="BCSY01000065">
    <property type="protein sequence ID" value="GAS96958.1"/>
    <property type="molecule type" value="Genomic_DNA"/>
</dbReference>
<feature type="compositionally biased region" description="Low complexity" evidence="1">
    <location>
        <begin position="324"/>
        <end position="345"/>
    </location>
</feature>
<comment type="caution">
    <text evidence="3">The sequence shown here is derived from an EMBL/GenBank/DDBJ whole genome shotgun (WGS) entry which is preliminary data.</text>
</comment>
<name>A0A100WFA2_MYCCR</name>